<feature type="repeat" description="PPR" evidence="3">
    <location>
        <begin position="362"/>
        <end position="396"/>
    </location>
</feature>
<gene>
    <name evidence="5" type="ORF">CEPIT_LOCUS36316</name>
</gene>
<organism evidence="5 6">
    <name type="scientific">Cuscuta epithymum</name>
    <dbReference type="NCBI Taxonomy" id="186058"/>
    <lineage>
        <taxon>Eukaryota</taxon>
        <taxon>Viridiplantae</taxon>
        <taxon>Streptophyta</taxon>
        <taxon>Embryophyta</taxon>
        <taxon>Tracheophyta</taxon>
        <taxon>Spermatophyta</taxon>
        <taxon>Magnoliopsida</taxon>
        <taxon>eudicotyledons</taxon>
        <taxon>Gunneridae</taxon>
        <taxon>Pentapetalae</taxon>
        <taxon>asterids</taxon>
        <taxon>lamiids</taxon>
        <taxon>Solanales</taxon>
        <taxon>Convolvulaceae</taxon>
        <taxon>Cuscuteae</taxon>
        <taxon>Cuscuta</taxon>
        <taxon>Cuscuta subgen. Cuscuta</taxon>
    </lineage>
</organism>
<proteinExistence type="inferred from homology"/>
<dbReference type="Pfam" id="PF13812">
    <property type="entry name" value="PPR_3"/>
    <property type="match status" value="1"/>
</dbReference>
<feature type="region of interest" description="Disordered" evidence="4">
    <location>
        <begin position="466"/>
        <end position="505"/>
    </location>
</feature>
<comment type="caution">
    <text evidence="5">The sequence shown here is derived from an EMBL/GenBank/DDBJ whole genome shotgun (WGS) entry which is preliminary data.</text>
</comment>
<dbReference type="NCBIfam" id="TIGR00756">
    <property type="entry name" value="PPR"/>
    <property type="match status" value="4"/>
</dbReference>
<evidence type="ECO:0000256" key="3">
    <source>
        <dbReference type="PROSITE-ProRule" id="PRU00708"/>
    </source>
</evidence>
<evidence type="ECO:0000313" key="5">
    <source>
        <dbReference type="EMBL" id="CAH9137807.1"/>
    </source>
</evidence>
<dbReference type="Pfam" id="PF13041">
    <property type="entry name" value="PPR_2"/>
    <property type="match status" value="1"/>
</dbReference>
<accession>A0AAV0FQW2</accession>
<comment type="similarity">
    <text evidence="1">Belongs to the PPR family. P subfamily.</text>
</comment>
<evidence type="ECO:0000256" key="4">
    <source>
        <dbReference type="SAM" id="MobiDB-lite"/>
    </source>
</evidence>
<keyword evidence="2" id="KW-0677">Repeat</keyword>
<feature type="repeat" description="PPR" evidence="3">
    <location>
        <begin position="292"/>
        <end position="326"/>
    </location>
</feature>
<dbReference type="Gene3D" id="3.30.565.10">
    <property type="entry name" value="Histidine kinase-like ATPase, C-terminal domain"/>
    <property type="match status" value="1"/>
</dbReference>
<feature type="compositionally biased region" description="Polar residues" evidence="4">
    <location>
        <begin position="478"/>
        <end position="505"/>
    </location>
</feature>
<dbReference type="InterPro" id="IPR036890">
    <property type="entry name" value="HATPase_C_sf"/>
</dbReference>
<protein>
    <recommendedName>
        <fullName evidence="7">Pentatricopeptide repeat-containing protein</fullName>
    </recommendedName>
</protein>
<evidence type="ECO:0000256" key="1">
    <source>
        <dbReference type="ARBA" id="ARBA00007626"/>
    </source>
</evidence>
<dbReference type="EMBL" id="CAMAPF010001001">
    <property type="protein sequence ID" value="CAH9137807.1"/>
    <property type="molecule type" value="Genomic_DNA"/>
</dbReference>
<evidence type="ECO:0008006" key="7">
    <source>
        <dbReference type="Google" id="ProtNLM"/>
    </source>
</evidence>
<name>A0AAV0FQW2_9ASTE</name>
<dbReference type="Proteomes" id="UP001152523">
    <property type="component" value="Unassembled WGS sequence"/>
</dbReference>
<evidence type="ECO:0000256" key="2">
    <source>
        <dbReference type="ARBA" id="ARBA00022737"/>
    </source>
</evidence>
<dbReference type="Pfam" id="PF01535">
    <property type="entry name" value="PPR"/>
    <property type="match status" value="1"/>
</dbReference>
<dbReference type="AlphaFoldDB" id="A0AAV0FQW2"/>
<keyword evidence="6" id="KW-1185">Reference proteome</keyword>
<dbReference type="PANTHER" id="PTHR47447:SF17">
    <property type="entry name" value="OS12G0638900 PROTEIN"/>
    <property type="match status" value="1"/>
</dbReference>
<dbReference type="Gene3D" id="1.25.40.10">
    <property type="entry name" value="Tetratricopeptide repeat domain"/>
    <property type="match status" value="2"/>
</dbReference>
<dbReference type="PROSITE" id="PS51375">
    <property type="entry name" value="PPR"/>
    <property type="match status" value="4"/>
</dbReference>
<reference evidence="5" key="1">
    <citation type="submission" date="2022-07" db="EMBL/GenBank/DDBJ databases">
        <authorList>
            <person name="Macas J."/>
            <person name="Novak P."/>
            <person name="Neumann P."/>
        </authorList>
    </citation>
    <scope>NUCLEOTIDE SEQUENCE</scope>
</reference>
<feature type="repeat" description="PPR" evidence="3">
    <location>
        <begin position="327"/>
        <end position="361"/>
    </location>
</feature>
<evidence type="ECO:0000313" key="6">
    <source>
        <dbReference type="Proteomes" id="UP001152523"/>
    </source>
</evidence>
<feature type="repeat" description="PPR" evidence="3">
    <location>
        <begin position="397"/>
        <end position="431"/>
    </location>
</feature>
<dbReference type="InterPro" id="IPR002885">
    <property type="entry name" value="PPR_rpt"/>
</dbReference>
<dbReference type="InterPro" id="IPR011990">
    <property type="entry name" value="TPR-like_helical_dom_sf"/>
</dbReference>
<sequence>MALLRAFFPSTSLFSHSVRLMANRCFLTHSHTCVPFLSPLFAASRPSLLLTNFRRNASLRWHPNRDLLSSVRCTKSLMASSIAMEAFKEGTGSKDYGSEQIQILQGLDPVRKRPGMYIGSTGPRGLHYLNCINAVPVGISPFSHLFTILINSASFSKSRETQPSHSVVDQRILNEIISKMEESPSAGYEICHAYTHKLCSNGNVHGAAMLMQSLHEKNIFLGPCAYTCLIEAAGEQNDVNIVCQSFKHLLGSCESIDSTSYHILAKVFIMKGDDAGLLGFCREVCDLIPQRNVTTMNRIIYAFAKHRQVEKAMLVFGQMKTSNCKPDLVTYNTVLYILCQTGRIDEMLHVYASMKEENLVPDIISFNTLINGFRKVGRLELCGLYFKEMLEKGIEPDLQTYTALIDTFSRSGNIEESLRLFNEMKHNGISPSIQIYQLLISNLKKNGKLKLAESFSQEMKASLPGLRDPNDFRRKKTVSVNTSNLDSNWSYTPPATFDASSPRST</sequence>
<dbReference type="PANTHER" id="PTHR47447">
    <property type="entry name" value="OS03G0856100 PROTEIN"/>
    <property type="match status" value="1"/>
</dbReference>